<evidence type="ECO:0000313" key="3">
    <source>
        <dbReference type="Proteomes" id="UP000233551"/>
    </source>
</evidence>
<dbReference type="Proteomes" id="UP000233551">
    <property type="component" value="Unassembled WGS sequence"/>
</dbReference>
<evidence type="ECO:0000256" key="1">
    <source>
        <dbReference type="SAM" id="MobiDB-lite"/>
    </source>
</evidence>
<feature type="region of interest" description="Disordered" evidence="1">
    <location>
        <begin position="74"/>
        <end position="97"/>
    </location>
</feature>
<proteinExistence type="predicted"/>
<organism evidence="2 3">
    <name type="scientific">Punica granatum</name>
    <name type="common">Pomegranate</name>
    <dbReference type="NCBI Taxonomy" id="22663"/>
    <lineage>
        <taxon>Eukaryota</taxon>
        <taxon>Viridiplantae</taxon>
        <taxon>Streptophyta</taxon>
        <taxon>Embryophyta</taxon>
        <taxon>Tracheophyta</taxon>
        <taxon>Spermatophyta</taxon>
        <taxon>Magnoliopsida</taxon>
        <taxon>eudicotyledons</taxon>
        <taxon>Gunneridae</taxon>
        <taxon>Pentapetalae</taxon>
        <taxon>rosids</taxon>
        <taxon>malvids</taxon>
        <taxon>Myrtales</taxon>
        <taxon>Lythraceae</taxon>
        <taxon>Punica</taxon>
    </lineage>
</organism>
<accession>A0A2I0J0D4</accession>
<dbReference type="AlphaFoldDB" id="A0A2I0J0D4"/>
<protein>
    <submittedName>
        <fullName evidence="2">Uncharacterized protein</fullName>
    </submittedName>
</protein>
<feature type="compositionally biased region" description="Basic and acidic residues" evidence="1">
    <location>
        <begin position="74"/>
        <end position="84"/>
    </location>
</feature>
<keyword evidence="3" id="KW-1185">Reference proteome</keyword>
<dbReference type="EMBL" id="PGOL01002217">
    <property type="protein sequence ID" value="PKI49708.1"/>
    <property type="molecule type" value="Genomic_DNA"/>
</dbReference>
<comment type="caution">
    <text evidence="2">The sequence shown here is derived from an EMBL/GenBank/DDBJ whole genome shotgun (WGS) entry which is preliminary data.</text>
</comment>
<reference evidence="2 3" key="1">
    <citation type="submission" date="2017-11" db="EMBL/GenBank/DDBJ databases">
        <title>De-novo sequencing of pomegranate (Punica granatum L.) genome.</title>
        <authorList>
            <person name="Akparov Z."/>
            <person name="Amiraslanov A."/>
            <person name="Hajiyeva S."/>
            <person name="Abbasov M."/>
            <person name="Kaur K."/>
            <person name="Hamwieh A."/>
            <person name="Solovyev V."/>
            <person name="Salamov A."/>
            <person name="Braich B."/>
            <person name="Kosarev P."/>
            <person name="Mahmoud A."/>
            <person name="Hajiyev E."/>
            <person name="Babayeva S."/>
            <person name="Izzatullayeva V."/>
            <person name="Mammadov A."/>
            <person name="Mammadov A."/>
            <person name="Sharifova S."/>
            <person name="Ojaghi J."/>
            <person name="Eynullazada K."/>
            <person name="Bayramov B."/>
            <person name="Abdulazimova A."/>
            <person name="Shahmuradov I."/>
        </authorList>
    </citation>
    <scope>NUCLEOTIDE SEQUENCE [LARGE SCALE GENOMIC DNA]</scope>
    <source>
        <strain evidence="3">cv. AG2017</strain>
        <tissue evidence="2">Leaf</tissue>
    </source>
</reference>
<gene>
    <name evidence="2" type="ORF">CRG98_029953</name>
</gene>
<evidence type="ECO:0000313" key="2">
    <source>
        <dbReference type="EMBL" id="PKI49708.1"/>
    </source>
</evidence>
<name>A0A2I0J0D4_PUNGR</name>
<sequence length="118" mass="13446">MKKMTREGWLFLALARGRKMSWVPHGLEFLGQCKANFNCRCFVRLVFGYVFPLKGPEEVKKGMLCKINGQGPERINDKARKGEEESALQNQRARPGEVKKNCFVESTGLQNQRQGPES</sequence>